<accession>A0ABY8N2F8</accession>
<dbReference type="EMBL" id="CP093428">
    <property type="protein sequence ID" value="WGK93258.1"/>
    <property type="molecule type" value="Genomic_DNA"/>
</dbReference>
<protein>
    <submittedName>
        <fullName evidence="1">RHS repeat protein</fullName>
    </submittedName>
</protein>
<proteinExistence type="predicted"/>
<dbReference type="InterPro" id="IPR022385">
    <property type="entry name" value="Rhs_assc_core"/>
</dbReference>
<name>A0ABY8N2F8_9PSED</name>
<organism evidence="1 2">
    <name type="scientific">Pseudomonas migulae</name>
    <dbReference type="NCBI Taxonomy" id="78543"/>
    <lineage>
        <taxon>Bacteria</taxon>
        <taxon>Pseudomonadati</taxon>
        <taxon>Pseudomonadota</taxon>
        <taxon>Gammaproteobacteria</taxon>
        <taxon>Pseudomonadales</taxon>
        <taxon>Pseudomonadaceae</taxon>
        <taxon>Pseudomonas</taxon>
    </lineage>
</organism>
<dbReference type="Proteomes" id="UP001243713">
    <property type="component" value="Chromosome"/>
</dbReference>
<reference evidence="1 2" key="1">
    <citation type="submission" date="2022-03" db="EMBL/GenBank/DDBJ databases">
        <title>Plant growth promoting endophytes with ACC deaminase activity.</title>
        <authorList>
            <person name="Charles T."/>
            <person name="Van Dyk A."/>
            <person name="Cheng J."/>
            <person name="Heil J."/>
        </authorList>
    </citation>
    <scope>NUCLEOTIDE SEQUENCE [LARGE SCALE GENOMIC DNA]</scope>
    <source>
        <strain evidence="1 2">8R6</strain>
    </source>
</reference>
<dbReference type="SUPFAM" id="SSF56399">
    <property type="entry name" value="ADP-ribosylation"/>
    <property type="match status" value="1"/>
</dbReference>
<dbReference type="PANTHER" id="PTHR32305">
    <property type="match status" value="1"/>
</dbReference>
<evidence type="ECO:0000313" key="1">
    <source>
        <dbReference type="EMBL" id="WGK93258.1"/>
    </source>
</evidence>
<dbReference type="PANTHER" id="PTHR32305:SF15">
    <property type="entry name" value="PROTEIN RHSA-RELATED"/>
    <property type="match status" value="1"/>
</dbReference>
<dbReference type="RefSeq" id="WP_280163904.1">
    <property type="nucleotide sequence ID" value="NZ_CP093428.1"/>
</dbReference>
<keyword evidence="2" id="KW-1185">Reference proteome</keyword>
<dbReference type="NCBIfam" id="TIGR03696">
    <property type="entry name" value="Rhs_assc_core"/>
    <property type="match status" value="1"/>
</dbReference>
<dbReference type="InterPro" id="IPR050708">
    <property type="entry name" value="T6SS_VgrG/RHS"/>
</dbReference>
<sequence>MPTAASSYAHTGTPTMVVSDARGLLLKTVQFHRREAVDPVDTRVTQQCFDAVGRLTASRDPYLFDLAHTDASTPFNLSQVASLSGGALMTDSVDAGWRVVLPGDAGQPLEHWDGRGSHSLTEYDELLRPVAVRESGREVAEHTLERFTYADASAEFAARNLSGQPFRHDDPAGTTHIGNLSIAGNMLSHTRKFLTGTDAPDWPTDVAGRDALLEPGDGATTAYTFAPGSELLNQTDAFGNVQVYAYTVDGVLKNTKLTLAGAGQLEKLLVSAIHYNASGQIEAETAGNGLITRHRYDEANGRLTELSAHKADGTPLQDLKYHYDAVGNVLSIEDAAQPIRYFANQRIAPLKTYCYDTLDQLIEATGCEAKTGSGGPALPDFQALPLDPSQLANYTQTFYYDAGGNLLDLVHVGAQAHGRTLTRARYSNRCLPERDNRPPTEEELPNGFDANGNLRELQVSQSLTWDLRNQLREVRPVVREVKEDDCEYYIYDGGGQRVRKVRSSLTNARAVLREVRYLPGVEVRSHSGSGEILHVITANAGSNSVQVLHWVSAPPDQMTQDQVRYSLNDHLKSSALELDQNANLISQEWYYSFGGTAYWAGRDATEAKYKTVRYSGKERDATGLYYYGFRYYAPWSQRWINPDPAWAIDGLNFYRMVRNNPIALFDSNGLSPHGDLARKIMASSSFNEYYEKNPERALSAMSDTYLENGFDPDIVAKAISRVRDKMTPSVAALTQKMDKLAVTTHPKLIRKPSQEYIYMKEFKAIYATTHGSHAINTAMRKNEPVLLNGKKVIRELTDRLGDQEFSGSSGKEAARFIEIIAKGFNLHNTEQISYQLYKQANQSTHTYFRGQSLNLTALEAFRAAKEDGSIVYSKSFLSVAKERETAVDFIRKESAVLFVITGFSAANVSSSYSASTVKTLVFTPHADFKVQDVGYSNVDNRVIIKLSEVRGHTGSRIPMPR</sequence>
<dbReference type="Gene3D" id="2.180.10.10">
    <property type="entry name" value="RHS repeat-associated core"/>
    <property type="match status" value="1"/>
</dbReference>
<gene>
    <name evidence="1" type="ORF">MOQ58_14040</name>
</gene>
<dbReference type="Gene3D" id="3.90.176.10">
    <property type="entry name" value="Toxin ADP-ribosyltransferase, Chain A, domain 1"/>
    <property type="match status" value="1"/>
</dbReference>
<evidence type="ECO:0000313" key="2">
    <source>
        <dbReference type="Proteomes" id="UP001243713"/>
    </source>
</evidence>